<feature type="compositionally biased region" description="Polar residues" evidence="1">
    <location>
        <begin position="1"/>
        <end position="35"/>
    </location>
</feature>
<sequence>MSAQQDYADTMENVNLNPKDTIQGNSTADTENNPPRRTRGKGKKNQQDEMNDKVESQSKQGGEEDNGGEKNKSNEKEKDNGIKDGGEDQESRDTEGNETHVRTDDQVSNRRGILSGRG</sequence>
<feature type="region of interest" description="Disordered" evidence="1">
    <location>
        <begin position="1"/>
        <end position="118"/>
    </location>
</feature>
<dbReference type="InParanoid" id="F4RTN2"/>
<proteinExistence type="predicted"/>
<keyword evidence="3" id="KW-1185">Reference proteome</keyword>
<dbReference type="VEuPathDB" id="FungiDB:MELLADRAFT_65012"/>
<dbReference type="EMBL" id="GL883119">
    <property type="protein sequence ID" value="EGG04287.1"/>
    <property type="molecule type" value="Genomic_DNA"/>
</dbReference>
<reference evidence="3" key="1">
    <citation type="journal article" date="2011" name="Proc. Natl. Acad. Sci. U.S.A.">
        <title>Obligate biotrophy features unraveled by the genomic analysis of rust fungi.</title>
        <authorList>
            <person name="Duplessis S."/>
            <person name="Cuomo C.A."/>
            <person name="Lin Y.-C."/>
            <person name="Aerts A."/>
            <person name="Tisserant E."/>
            <person name="Veneault-Fourrey C."/>
            <person name="Joly D.L."/>
            <person name="Hacquard S."/>
            <person name="Amselem J."/>
            <person name="Cantarel B.L."/>
            <person name="Chiu R."/>
            <person name="Coutinho P.M."/>
            <person name="Feau N."/>
            <person name="Field M."/>
            <person name="Frey P."/>
            <person name="Gelhaye E."/>
            <person name="Goldberg J."/>
            <person name="Grabherr M.G."/>
            <person name="Kodira C.D."/>
            <person name="Kohler A."/>
            <person name="Kuees U."/>
            <person name="Lindquist E.A."/>
            <person name="Lucas S.M."/>
            <person name="Mago R."/>
            <person name="Mauceli E."/>
            <person name="Morin E."/>
            <person name="Murat C."/>
            <person name="Pangilinan J.L."/>
            <person name="Park R."/>
            <person name="Pearson M."/>
            <person name="Quesneville H."/>
            <person name="Rouhier N."/>
            <person name="Sakthikumar S."/>
            <person name="Salamov A.A."/>
            <person name="Schmutz J."/>
            <person name="Selles B."/>
            <person name="Shapiro H."/>
            <person name="Tanguay P."/>
            <person name="Tuskan G.A."/>
            <person name="Henrissat B."/>
            <person name="Van de Peer Y."/>
            <person name="Rouze P."/>
            <person name="Ellis J.G."/>
            <person name="Dodds P.N."/>
            <person name="Schein J.E."/>
            <person name="Zhong S."/>
            <person name="Hamelin R.C."/>
            <person name="Grigoriev I.V."/>
            <person name="Szabo L.J."/>
            <person name="Martin F."/>
        </authorList>
    </citation>
    <scope>NUCLEOTIDE SEQUENCE [LARGE SCALE GENOMIC DNA]</scope>
    <source>
        <strain evidence="3">98AG31 / pathotype 3-4-7</strain>
    </source>
</reference>
<dbReference type="Proteomes" id="UP000001072">
    <property type="component" value="Unassembled WGS sequence"/>
</dbReference>
<feature type="compositionally biased region" description="Basic and acidic residues" evidence="1">
    <location>
        <begin position="45"/>
        <end position="56"/>
    </location>
</feature>
<dbReference type="KEGG" id="mlr:MELLADRAFT_65012"/>
<evidence type="ECO:0000313" key="2">
    <source>
        <dbReference type="EMBL" id="EGG04287.1"/>
    </source>
</evidence>
<evidence type="ECO:0000256" key="1">
    <source>
        <dbReference type="SAM" id="MobiDB-lite"/>
    </source>
</evidence>
<dbReference type="RefSeq" id="XP_007412416.1">
    <property type="nucleotide sequence ID" value="XM_007412354.1"/>
</dbReference>
<evidence type="ECO:0000313" key="3">
    <source>
        <dbReference type="Proteomes" id="UP000001072"/>
    </source>
</evidence>
<accession>F4RTN2</accession>
<feature type="compositionally biased region" description="Basic and acidic residues" evidence="1">
    <location>
        <begin position="67"/>
        <end position="108"/>
    </location>
</feature>
<dbReference type="HOGENOM" id="CLU_2073677_0_0_1"/>
<name>F4RTN2_MELLP</name>
<dbReference type="GeneID" id="18930358"/>
<gene>
    <name evidence="2" type="ORF">MELLADRAFT_65012</name>
</gene>
<protein>
    <submittedName>
        <fullName evidence="2">Uncharacterized protein</fullName>
    </submittedName>
</protein>
<dbReference type="AlphaFoldDB" id="F4RTN2"/>
<organism evidence="3">
    <name type="scientific">Melampsora larici-populina (strain 98AG31 / pathotype 3-4-7)</name>
    <name type="common">Poplar leaf rust fungus</name>
    <dbReference type="NCBI Taxonomy" id="747676"/>
    <lineage>
        <taxon>Eukaryota</taxon>
        <taxon>Fungi</taxon>
        <taxon>Dikarya</taxon>
        <taxon>Basidiomycota</taxon>
        <taxon>Pucciniomycotina</taxon>
        <taxon>Pucciniomycetes</taxon>
        <taxon>Pucciniales</taxon>
        <taxon>Melampsoraceae</taxon>
        <taxon>Melampsora</taxon>
    </lineage>
</organism>